<protein>
    <submittedName>
        <fullName evidence="7">Gll0567 protein</fullName>
    </submittedName>
</protein>
<evidence type="ECO:0000313" key="7">
    <source>
        <dbReference type="EMBL" id="BAC88508.1"/>
    </source>
</evidence>
<feature type="binding site" evidence="3">
    <location>
        <position position="720"/>
    </location>
    <ligand>
        <name>Zn(2+)</name>
        <dbReference type="ChEBI" id="CHEBI:29105"/>
        <label>2</label>
    </ligand>
</feature>
<keyword evidence="6" id="KW-0732">Signal</keyword>
<dbReference type="KEGG" id="gvi:gll0567"/>
<dbReference type="SUPFAM" id="SSF53649">
    <property type="entry name" value="Alkaline phosphatase-like"/>
    <property type="match status" value="1"/>
</dbReference>
<feature type="binding site" evidence="3">
    <location>
        <position position="298"/>
    </location>
    <ligand>
        <name>Mg(2+)</name>
        <dbReference type="ChEBI" id="CHEBI:18420"/>
    </ligand>
</feature>
<evidence type="ECO:0000256" key="6">
    <source>
        <dbReference type="SAM" id="SignalP"/>
    </source>
</evidence>
<keyword evidence="3" id="KW-0479">Metal-binding</keyword>
<keyword evidence="8" id="KW-1185">Reference proteome</keyword>
<dbReference type="Gene3D" id="3.40.720.10">
    <property type="entry name" value="Alkaline Phosphatase, subunit A"/>
    <property type="match status" value="2"/>
</dbReference>
<sequence>MKRLKWIHVLGALSATVGLASSLGAGPAWAGGDDDTQQSNVPPVLGNPPFSDNPTNASPGVGLRILPPTNTTLIADQLFDLRVETQVPGTSGRAPLLKSLTVNGTEIAQPFNDTIKKQGLGLESGSPTVPGLYGASARNFAFPQAGRYRVRAVVSVDGADYTIQNTYTVAPFALKQNINHVVFFLGDAMGLPIRSAARIAGKGVFEGRAKGQLNMDTMDTYGLVYTASFDSIITDSAPGMASYITGMKQPNNALNVSVDNTPENALDNPRIEPLWAYMKRKYGWATGVVSDAFVTDATPASEVAHSRARSARTAIAQQFIDYYIDNGPTGTAAQPVTGYASLKALTQPLDVIIGGGARDWLPVNDPTLLNFYQASSGQGRPDGINLFTVAAGQGYSVVKDKTELASAPNNKPILGIFAGDFRPGNALGADNIPGTLDRLVARGQATIGGKTASDPELGQSVPPPVGTGCGGTVQACFANVPSKTEMVAKAIEVLNAKNPNGWMLMVEQSQTDKLAHPLEYERVIYEALELDNALGYVLNGQATDGKTLALITADHAQPETIVGITVPSALDNLPGYLGDPSGTDPITPGGCFTNSISSDGTSGSLSLTIDGAGAETKPCALQDAIGTFNDGTFPTYVDANKDGFPDDPDPTVKLVLDNGGKPTYSQDYLTNFIPLNPSGITAAVPNPARDPNGILLTGNMSTADVSPISKDSGNIGVAPHSGEDVPLSASGPNAFLFGGTYENSDVFVRLARALSLEGATSRQAALKLPAGFPSVSAEQLFRGKQE</sequence>
<dbReference type="GO" id="GO:0046872">
    <property type="term" value="F:metal ion binding"/>
    <property type="evidence" value="ECO:0007669"/>
    <property type="project" value="UniProtKB-KW"/>
</dbReference>
<dbReference type="PANTHER" id="PTHR11596">
    <property type="entry name" value="ALKALINE PHOSPHATASE"/>
    <property type="match status" value="1"/>
</dbReference>
<dbReference type="PhylomeDB" id="Q7NN47"/>
<feature type="binding site" evidence="3">
    <location>
        <position position="187"/>
    </location>
    <ligand>
        <name>Zn(2+)</name>
        <dbReference type="ChEBI" id="CHEBI:29105"/>
        <label>2</label>
    </ligand>
</feature>
<dbReference type="GO" id="GO:0004035">
    <property type="term" value="F:alkaline phosphatase activity"/>
    <property type="evidence" value="ECO:0000318"/>
    <property type="project" value="GO_Central"/>
</dbReference>
<keyword evidence="3" id="KW-0460">Magnesium</keyword>
<feature type="binding site" evidence="3">
    <location>
        <position position="187"/>
    </location>
    <ligand>
        <name>Mg(2+)</name>
        <dbReference type="ChEBI" id="CHEBI:18420"/>
    </ligand>
</feature>
<evidence type="ECO:0000313" key="8">
    <source>
        <dbReference type="Proteomes" id="UP000000557"/>
    </source>
</evidence>
<feature type="binding site" evidence="3">
    <location>
        <position position="555"/>
    </location>
    <ligand>
        <name>Zn(2+)</name>
        <dbReference type="ChEBI" id="CHEBI:29105"/>
        <label>2</label>
    </ligand>
</feature>
<dbReference type="EMBL" id="BA000045">
    <property type="protein sequence ID" value="BAC88508.1"/>
    <property type="molecule type" value="Genomic_DNA"/>
</dbReference>
<dbReference type="AlphaFoldDB" id="Q7NN47"/>
<dbReference type="PRINTS" id="PR00113">
    <property type="entry name" value="ALKPHPHTASE"/>
</dbReference>
<organism evidence="7 8">
    <name type="scientific">Gloeobacter violaceus (strain ATCC 29082 / PCC 7421)</name>
    <dbReference type="NCBI Taxonomy" id="251221"/>
    <lineage>
        <taxon>Bacteria</taxon>
        <taxon>Bacillati</taxon>
        <taxon>Cyanobacteriota</taxon>
        <taxon>Cyanophyceae</taxon>
        <taxon>Gloeobacterales</taxon>
        <taxon>Gloeobacteraceae</taxon>
        <taxon>Gloeobacter</taxon>
    </lineage>
</organism>
<proteinExistence type="inferred from homology"/>
<keyword evidence="1" id="KW-0597">Phosphoprotein</keyword>
<dbReference type="eggNOG" id="COG1785">
    <property type="taxonomic scope" value="Bacteria"/>
</dbReference>
<dbReference type="HOGENOM" id="CLU_354793_0_0_3"/>
<dbReference type="STRING" id="251221.gene:10758040"/>
<reference evidence="7 8" key="1">
    <citation type="journal article" date="2003" name="DNA Res.">
        <title>Complete genome structure of Gloeobacter violaceus PCC 7421, a cyanobacterium that lacks thylakoids.</title>
        <authorList>
            <person name="Nakamura Y."/>
            <person name="Kaneko T."/>
            <person name="Sato S."/>
            <person name="Mimuro M."/>
            <person name="Miyashita H."/>
            <person name="Tsuchiya T."/>
            <person name="Sasamoto S."/>
            <person name="Watanabe A."/>
            <person name="Kawashima K."/>
            <person name="Kishida Y."/>
            <person name="Kiyokawa C."/>
            <person name="Kohara M."/>
            <person name="Matsumoto M."/>
            <person name="Matsuno A."/>
            <person name="Nakazaki N."/>
            <person name="Shimpo S."/>
            <person name="Takeuchi C."/>
            <person name="Yamada M."/>
            <person name="Tabata S."/>
        </authorList>
    </citation>
    <scope>NUCLEOTIDE SEQUENCE [LARGE SCALE GENOMIC DNA]</scope>
    <source>
        <strain evidence="8">ATCC 29082 / PCC 7421</strain>
    </source>
</reference>
<dbReference type="SMART" id="SM00098">
    <property type="entry name" value="alkPPc"/>
    <property type="match status" value="1"/>
</dbReference>
<dbReference type="InterPro" id="IPR017850">
    <property type="entry name" value="Alkaline_phosphatase_core_sf"/>
</dbReference>
<feature type="binding site" evidence="3">
    <location>
        <position position="554"/>
    </location>
    <ligand>
        <name>Zn(2+)</name>
        <dbReference type="ChEBI" id="CHEBI:29105"/>
        <label>2</label>
    </ligand>
</feature>
<dbReference type="RefSeq" id="WP_011140570.1">
    <property type="nucleotide sequence ID" value="NC_005125.1"/>
</dbReference>
<comment type="cofactor">
    <cofactor evidence="3">
        <name>Zn(2+)</name>
        <dbReference type="ChEBI" id="CHEBI:29105"/>
    </cofactor>
    <text evidence="3">Binds 2 Zn(2+) ions.</text>
</comment>
<gene>
    <name evidence="7" type="ordered locus">gll0567</name>
</gene>
<dbReference type="EnsemblBacteria" id="BAC88508">
    <property type="protein sequence ID" value="BAC88508"/>
    <property type="gene ID" value="BAC88508"/>
</dbReference>
<accession>Q7NN47</accession>
<name>Q7NN47_GLOVI</name>
<evidence type="ECO:0000256" key="1">
    <source>
        <dbReference type="ARBA" id="ARBA00022553"/>
    </source>
</evidence>
<feature type="region of interest" description="Disordered" evidence="5">
    <location>
        <begin position="28"/>
        <end position="60"/>
    </location>
</feature>
<feature type="binding site" evidence="3">
    <location>
        <position position="507"/>
    </location>
    <ligand>
        <name>Mg(2+)</name>
        <dbReference type="ChEBI" id="CHEBI:18420"/>
    </ligand>
</feature>
<feature type="binding site" evidence="3">
    <location>
        <position position="516"/>
    </location>
    <ligand>
        <name>Zn(2+)</name>
        <dbReference type="ChEBI" id="CHEBI:29105"/>
        <label>2</label>
    </ligand>
</feature>
<feature type="binding site" evidence="3">
    <location>
        <position position="296"/>
    </location>
    <ligand>
        <name>Mg(2+)</name>
        <dbReference type="ChEBI" id="CHEBI:18420"/>
    </ligand>
</feature>
<dbReference type="PANTHER" id="PTHR11596:SF5">
    <property type="entry name" value="ALKALINE PHOSPHATASE"/>
    <property type="match status" value="1"/>
</dbReference>
<evidence type="ECO:0000256" key="5">
    <source>
        <dbReference type="SAM" id="MobiDB-lite"/>
    </source>
</evidence>
<dbReference type="Proteomes" id="UP000000557">
    <property type="component" value="Chromosome"/>
</dbReference>
<dbReference type="Pfam" id="PF00245">
    <property type="entry name" value="Alk_phosphatase"/>
    <property type="match status" value="1"/>
</dbReference>
<comment type="cofactor">
    <cofactor evidence="3">
        <name>Mg(2+)</name>
        <dbReference type="ChEBI" id="CHEBI:18420"/>
    </cofactor>
    <text evidence="3">Binds 1 Mg(2+) ion.</text>
</comment>
<dbReference type="CDD" id="cd16012">
    <property type="entry name" value="ALP"/>
    <property type="match status" value="1"/>
</dbReference>
<dbReference type="OrthoDB" id="9794455at2"/>
<evidence type="ECO:0000256" key="4">
    <source>
        <dbReference type="RuleBase" id="RU003946"/>
    </source>
</evidence>
<comment type="similarity">
    <text evidence="4">Belongs to the alkaline phosphatase family.</text>
</comment>
<feature type="binding site" evidence="3">
    <location>
        <position position="512"/>
    </location>
    <ligand>
        <name>Zn(2+)</name>
        <dbReference type="ChEBI" id="CHEBI:29105"/>
        <label>2</label>
    </ligand>
</feature>
<dbReference type="InParanoid" id="Q7NN47"/>
<evidence type="ECO:0000256" key="3">
    <source>
        <dbReference type="PIRSR" id="PIRSR601952-2"/>
    </source>
</evidence>
<keyword evidence="3" id="KW-0862">Zinc</keyword>
<feature type="active site" description="Phosphoserine intermediate" evidence="2">
    <location>
        <position position="236"/>
    </location>
</feature>
<feature type="chain" id="PRO_5004289235" evidence="6">
    <location>
        <begin position="31"/>
        <end position="786"/>
    </location>
</feature>
<reference evidence="7 8" key="2">
    <citation type="journal article" date="2003" name="DNA Res.">
        <title>Complete genome structure of Gloeobacter violaceus PCC 7421, a cyanobacterium that lacks thylakoids (supplement).</title>
        <authorList>
            <person name="Nakamura Y."/>
            <person name="Kaneko T."/>
            <person name="Sato S."/>
            <person name="Mimuro M."/>
            <person name="Miyashita H."/>
            <person name="Tsuchiya T."/>
            <person name="Sasamoto S."/>
            <person name="Watanabe A."/>
            <person name="Kawashima K."/>
            <person name="Kishida Y."/>
            <person name="Kiyokawa C."/>
            <person name="Kohara M."/>
            <person name="Matsumoto M."/>
            <person name="Matsuno A."/>
            <person name="Nakazaki N."/>
            <person name="Shimpo S."/>
            <person name="Takeuchi C."/>
            <person name="Yamada M."/>
            <person name="Tabata S."/>
        </authorList>
    </citation>
    <scope>NUCLEOTIDE SEQUENCE [LARGE SCALE GENOMIC DNA]</scope>
    <source>
        <strain evidence="8">ATCC 29082 / PCC 7421</strain>
    </source>
</reference>
<feature type="signal peptide" evidence="6">
    <location>
        <begin position="1"/>
        <end position="30"/>
    </location>
</feature>
<dbReference type="InterPro" id="IPR001952">
    <property type="entry name" value="Alkaline_phosphatase"/>
</dbReference>
<dbReference type="PATRIC" id="fig|251221.4.peg.575"/>
<evidence type="ECO:0000256" key="2">
    <source>
        <dbReference type="PIRSR" id="PIRSR601952-1"/>
    </source>
</evidence>